<dbReference type="AlphaFoldDB" id="A0A266Q713"/>
<dbReference type="PANTHER" id="PTHR42824">
    <property type="entry name" value="GLUTAMINE AMIDOTRANSFERASE"/>
    <property type="match status" value="1"/>
</dbReference>
<organism evidence="3 4">
    <name type="scientific">Cellvibrio mixtus</name>
    <dbReference type="NCBI Taxonomy" id="39650"/>
    <lineage>
        <taxon>Bacteria</taxon>
        <taxon>Pseudomonadati</taxon>
        <taxon>Pseudomonadota</taxon>
        <taxon>Gammaproteobacteria</taxon>
        <taxon>Cellvibrionales</taxon>
        <taxon>Cellvibrionaceae</taxon>
        <taxon>Cellvibrio</taxon>
    </lineage>
</organism>
<dbReference type="CDD" id="cd01908">
    <property type="entry name" value="YafJ"/>
    <property type="match status" value="1"/>
</dbReference>
<evidence type="ECO:0000256" key="1">
    <source>
        <dbReference type="ARBA" id="ARBA00022962"/>
    </source>
</evidence>
<name>A0A266Q713_9GAMM</name>
<dbReference type="InterPro" id="IPR017932">
    <property type="entry name" value="GATase_2_dom"/>
</dbReference>
<evidence type="ECO:0000313" key="3">
    <source>
        <dbReference type="EMBL" id="OZY85620.1"/>
    </source>
</evidence>
<dbReference type="RefSeq" id="WP_094983488.1">
    <property type="nucleotide sequence ID" value="NZ_NHNI01000001.1"/>
</dbReference>
<dbReference type="InterPro" id="IPR029055">
    <property type="entry name" value="Ntn_hydrolases_N"/>
</dbReference>
<evidence type="ECO:0000259" key="2">
    <source>
        <dbReference type="PROSITE" id="PS51278"/>
    </source>
</evidence>
<evidence type="ECO:0000313" key="4">
    <source>
        <dbReference type="Proteomes" id="UP000216101"/>
    </source>
</evidence>
<dbReference type="Proteomes" id="UP000216101">
    <property type="component" value="Unassembled WGS sequence"/>
</dbReference>
<gene>
    <name evidence="3" type="ORF">CBP51_00775</name>
</gene>
<keyword evidence="4" id="KW-1185">Reference proteome</keyword>
<dbReference type="InterPro" id="IPR026869">
    <property type="entry name" value="EgtC-like"/>
</dbReference>
<sequence>MCQLLGMSCKKPASIGFSFEGFRARGGRTDEHRDGWGIAFSNPNGFDIYRDEQPAAGSHLADHISKAEIKAKTTIAHIRKATIGEVNINNCHPFERKLWNKSWLFCHNGDLKNFSPVLDSRFVPEGNTDSELAFCKLLQDLNRDFPDGEPTLEILFDWLHNASVVIARQGTFNIILSNGEWLYTFCSTHLAYVERQYPFQEIEFIDTATSVDLSIHNDQDDRMVIIATHPLTRNELWNVYTPGQSRLFCNGHLVHEKANT</sequence>
<keyword evidence="1" id="KW-0315">Glutamine amidotransferase</keyword>
<dbReference type="Pfam" id="PF13230">
    <property type="entry name" value="GATase_4"/>
    <property type="match status" value="1"/>
</dbReference>
<dbReference type="Gene3D" id="3.60.20.10">
    <property type="entry name" value="Glutamine Phosphoribosylpyrophosphate, subunit 1, domain 1"/>
    <property type="match status" value="1"/>
</dbReference>
<dbReference type="PANTHER" id="PTHR42824:SF1">
    <property type="entry name" value="GLUTAMINE AMIDOTRANSFERASE YAFJ-RELATED"/>
    <property type="match status" value="1"/>
</dbReference>
<dbReference type="EMBL" id="NHNI01000001">
    <property type="protein sequence ID" value="OZY85620.1"/>
    <property type="molecule type" value="Genomic_DNA"/>
</dbReference>
<comment type="caution">
    <text evidence="3">The sequence shown here is derived from an EMBL/GenBank/DDBJ whole genome shotgun (WGS) entry which is preliminary data.</text>
</comment>
<proteinExistence type="predicted"/>
<feature type="domain" description="Glutamine amidotransferase type-2" evidence="2">
    <location>
        <begin position="2"/>
        <end position="260"/>
    </location>
</feature>
<accession>A0A266Q713</accession>
<reference evidence="4" key="1">
    <citation type="submission" date="2017-05" db="EMBL/GenBank/DDBJ databases">
        <authorList>
            <person name="Barney B.M."/>
        </authorList>
    </citation>
    <scope>NUCLEOTIDE SEQUENCE [LARGE SCALE GENOMIC DNA]</scope>
    <source>
        <strain evidence="4">PSBB022</strain>
    </source>
</reference>
<dbReference type="SUPFAM" id="SSF56235">
    <property type="entry name" value="N-terminal nucleophile aminohydrolases (Ntn hydrolases)"/>
    <property type="match status" value="1"/>
</dbReference>
<protein>
    <recommendedName>
        <fullName evidence="2">Glutamine amidotransferase type-2 domain-containing protein</fullName>
    </recommendedName>
</protein>
<dbReference type="PROSITE" id="PS51278">
    <property type="entry name" value="GATASE_TYPE_2"/>
    <property type="match status" value="1"/>
</dbReference>